<reference evidence="1" key="1">
    <citation type="thesis" date="1992" institute="Microbiology and Immunology" country="University of North Carolina Medical School">
        <title>Characterization and analysis of the Mycoplasma genitalium genome.</title>
        <authorList>
            <person name="Peterson S.N."/>
        </authorList>
    </citation>
    <scope>NUCLEOTIDE SEQUENCE</scope>
</reference>
<dbReference type="AlphaFoldDB" id="Q49241"/>
<sequence>SLGRETSPPIPSIKKTIASKNKTNLLFLFHQLPLGTSFLSELLEVKSLVIWPFFCSLSEIFKAQNK</sequence>
<organism evidence="1">
    <name type="scientific">Mycoplasmoides genitalium</name>
    <name type="common">Mycoplasma genitalium</name>
    <dbReference type="NCBI Taxonomy" id="2097"/>
    <lineage>
        <taxon>Bacteria</taxon>
        <taxon>Bacillati</taxon>
        <taxon>Mycoplasmatota</taxon>
        <taxon>Mycoplasmoidales</taxon>
        <taxon>Mycoplasmoidaceae</taxon>
        <taxon>Mycoplasmoides</taxon>
    </lineage>
</organism>
<name>Q49241_MYCGT</name>
<feature type="non-terminal residue" evidence="1">
    <location>
        <position position="66"/>
    </location>
</feature>
<evidence type="ECO:0000313" key="1">
    <source>
        <dbReference type="EMBL" id="AAD12370.1"/>
    </source>
</evidence>
<feature type="non-terminal residue" evidence="1">
    <location>
        <position position="1"/>
    </location>
</feature>
<reference evidence="1" key="2">
    <citation type="journal article" date="1993" name="J. Bacteriol.">
        <title>A survey of the Mycoplasma genitalium genome by using random sequencing.</title>
        <authorList>
            <person name="Peterson S.N."/>
            <person name="Hu P.-C."/>
            <person name="Bott K.F."/>
            <person name="Hutchison C.A. III"/>
        </authorList>
    </citation>
    <scope>NUCLEOTIDE SEQUENCE</scope>
</reference>
<dbReference type="EMBL" id="U02099">
    <property type="protein sequence ID" value="AAD12370.1"/>
    <property type="molecule type" value="Genomic_DNA"/>
</dbReference>
<accession>Q49241</accession>
<protein>
    <submittedName>
        <fullName evidence="1">Uncharacterized protein</fullName>
    </submittedName>
</protein>
<proteinExistence type="predicted"/>